<keyword evidence="1" id="KW-0812">Transmembrane</keyword>
<evidence type="ECO:0000256" key="1">
    <source>
        <dbReference type="SAM" id="Phobius"/>
    </source>
</evidence>
<dbReference type="InterPro" id="IPR039391">
    <property type="entry name" value="Phytocyanin-like"/>
</dbReference>
<dbReference type="PANTHER" id="PTHR33021:SF179">
    <property type="entry name" value="OS09G0541100 PROTEIN"/>
    <property type="match status" value="1"/>
</dbReference>
<dbReference type="CDD" id="cd04216">
    <property type="entry name" value="Phytocyanin"/>
    <property type="match status" value="1"/>
</dbReference>
<protein>
    <recommendedName>
        <fullName evidence="2">Phytocyanin domain-containing protein</fullName>
    </recommendedName>
</protein>
<evidence type="ECO:0000259" key="2">
    <source>
        <dbReference type="PROSITE" id="PS51485"/>
    </source>
</evidence>
<dbReference type="EMBL" id="AMZH03015550">
    <property type="protein sequence ID" value="RRT45866.1"/>
    <property type="molecule type" value="Genomic_DNA"/>
</dbReference>
<dbReference type="Pfam" id="PF02298">
    <property type="entry name" value="Cu_bind_like"/>
    <property type="match status" value="1"/>
</dbReference>
<feature type="non-terminal residue" evidence="3">
    <location>
        <position position="1"/>
    </location>
</feature>
<dbReference type="SUPFAM" id="SSF49503">
    <property type="entry name" value="Cupredoxins"/>
    <property type="match status" value="1"/>
</dbReference>
<dbReference type="GO" id="GO:0005886">
    <property type="term" value="C:plasma membrane"/>
    <property type="evidence" value="ECO:0007669"/>
    <property type="project" value="TreeGrafter"/>
</dbReference>
<feature type="domain" description="Phytocyanin" evidence="2">
    <location>
        <begin position="112"/>
        <end position="240"/>
    </location>
</feature>
<dbReference type="Proteomes" id="UP000287651">
    <property type="component" value="Unassembled WGS sequence"/>
</dbReference>
<dbReference type="GO" id="GO:0009055">
    <property type="term" value="F:electron transfer activity"/>
    <property type="evidence" value="ECO:0007669"/>
    <property type="project" value="InterPro"/>
</dbReference>
<feature type="transmembrane region" description="Helical" evidence="1">
    <location>
        <begin position="79"/>
        <end position="101"/>
    </location>
</feature>
<name>A0A426Y294_ENSVE</name>
<comment type="caution">
    <text evidence="3">The sequence shown here is derived from an EMBL/GenBank/DDBJ whole genome shotgun (WGS) entry which is preliminary data.</text>
</comment>
<accession>A0A426Y294</accession>
<dbReference type="AlphaFoldDB" id="A0A426Y294"/>
<keyword evidence="1" id="KW-0472">Membrane</keyword>
<dbReference type="InterPro" id="IPR008972">
    <property type="entry name" value="Cupredoxin"/>
</dbReference>
<gene>
    <name evidence="3" type="ORF">B296_00051581</name>
</gene>
<evidence type="ECO:0000313" key="4">
    <source>
        <dbReference type="Proteomes" id="UP000287651"/>
    </source>
</evidence>
<reference evidence="3 4" key="1">
    <citation type="journal article" date="2014" name="Agronomy (Basel)">
        <title>A Draft Genome Sequence for Ensete ventricosum, the Drought-Tolerant Tree Against Hunger.</title>
        <authorList>
            <person name="Harrison J."/>
            <person name="Moore K.A."/>
            <person name="Paszkiewicz K."/>
            <person name="Jones T."/>
            <person name="Grant M."/>
            <person name="Ambacheew D."/>
            <person name="Muzemil S."/>
            <person name="Studholme D.J."/>
        </authorList>
    </citation>
    <scope>NUCLEOTIDE SEQUENCE [LARGE SCALE GENOMIC DNA]</scope>
</reference>
<keyword evidence="1" id="KW-1133">Transmembrane helix</keyword>
<dbReference type="InterPro" id="IPR003245">
    <property type="entry name" value="Phytocyanin_dom"/>
</dbReference>
<sequence length="284" mass="31190">NDMTDYGDGSWDNKGCGYHRGSYSRGRGRGFHGRGRGGYGGQPDFQQETSGYDNDGSIPVLGREQDISTIALQAMASHLFLTSGLAATSSPFFFFFFFFFLCLLPCHHLEAAEYTVGEADGWDTGINYLLWSNKYNFTVGDVLGNVMRVDHLLQAAASAFSFTDRCVGTHTVFKYVQVQHNVYQVTQETYQSCDSNSGVIRTYDSGDDRVTLGEATSYWFICTITGHCQDGMKLAVSVANSSSDGGAAPSPPEQVNGAAGGRMGWWWKAWMLCSSLCLLTWLNC</sequence>
<organism evidence="3 4">
    <name type="scientific">Ensete ventricosum</name>
    <name type="common">Abyssinian banana</name>
    <name type="synonym">Musa ensete</name>
    <dbReference type="NCBI Taxonomy" id="4639"/>
    <lineage>
        <taxon>Eukaryota</taxon>
        <taxon>Viridiplantae</taxon>
        <taxon>Streptophyta</taxon>
        <taxon>Embryophyta</taxon>
        <taxon>Tracheophyta</taxon>
        <taxon>Spermatophyta</taxon>
        <taxon>Magnoliopsida</taxon>
        <taxon>Liliopsida</taxon>
        <taxon>Zingiberales</taxon>
        <taxon>Musaceae</taxon>
        <taxon>Ensete</taxon>
    </lineage>
</organism>
<proteinExistence type="predicted"/>
<evidence type="ECO:0000313" key="3">
    <source>
        <dbReference type="EMBL" id="RRT45866.1"/>
    </source>
</evidence>
<dbReference type="PROSITE" id="PS51485">
    <property type="entry name" value="PHYTOCYANIN"/>
    <property type="match status" value="1"/>
</dbReference>
<dbReference type="PANTHER" id="PTHR33021">
    <property type="entry name" value="BLUE COPPER PROTEIN"/>
    <property type="match status" value="1"/>
</dbReference>
<dbReference type="Gene3D" id="2.60.40.420">
    <property type="entry name" value="Cupredoxins - blue copper proteins"/>
    <property type="match status" value="1"/>
</dbReference>